<dbReference type="SUPFAM" id="SSF52980">
    <property type="entry name" value="Restriction endonuclease-like"/>
    <property type="match status" value="1"/>
</dbReference>
<evidence type="ECO:0000259" key="1">
    <source>
        <dbReference type="Pfam" id="PF05685"/>
    </source>
</evidence>
<reference evidence="2 3" key="1">
    <citation type="submission" date="2007-06" db="EMBL/GenBank/DDBJ databases">
        <authorList>
            <person name="Shimkets L."/>
            <person name="Ferriera S."/>
            <person name="Johnson J."/>
            <person name="Kravitz S."/>
            <person name="Beeson K."/>
            <person name="Sutton G."/>
            <person name="Rogers Y.-H."/>
            <person name="Friedman R."/>
            <person name="Frazier M."/>
            <person name="Venter J.C."/>
        </authorList>
    </citation>
    <scope>NUCLEOTIDE SEQUENCE [LARGE SCALE GENOMIC DNA]</scope>
    <source>
        <strain evidence="2 3">SIR-1</strain>
    </source>
</reference>
<dbReference type="InterPro" id="IPR011335">
    <property type="entry name" value="Restrct_endonuc-II-like"/>
</dbReference>
<protein>
    <recommendedName>
        <fullName evidence="1">Putative restriction endonuclease domain-containing protein</fullName>
    </recommendedName>
</protein>
<dbReference type="CDD" id="cd06260">
    <property type="entry name" value="DUF820-like"/>
    <property type="match status" value="1"/>
</dbReference>
<feature type="domain" description="Putative restriction endonuclease" evidence="1">
    <location>
        <begin position="16"/>
        <end position="180"/>
    </location>
</feature>
<sequence>MVLVPTARRVHHSYRDYLSLLELSTVKLEYCDGEIYAMAGGTPAHADLAASAIGLLIGALGKRCRVSSSDLRVRVEATDLSTFPDVTVVCGERKTAAIDANAVINPTLLVEVTSPSTEDYDRGDKLSHYKQLPNLRAVLLISHRRPQVTVIERTATGWSETNARAGEVLSVASLQLSLPVDELYAGIELGA</sequence>
<dbReference type="Pfam" id="PF05685">
    <property type="entry name" value="Uma2"/>
    <property type="match status" value="1"/>
</dbReference>
<dbReference type="InterPro" id="IPR008538">
    <property type="entry name" value="Uma2"/>
</dbReference>
<keyword evidence="3" id="KW-1185">Reference proteome</keyword>
<evidence type="ECO:0000313" key="3">
    <source>
        <dbReference type="Proteomes" id="UP000005801"/>
    </source>
</evidence>
<dbReference type="InterPro" id="IPR012296">
    <property type="entry name" value="Nuclease_put_TT1808"/>
</dbReference>
<dbReference type="PANTHER" id="PTHR36558">
    <property type="entry name" value="GLR1098 PROTEIN"/>
    <property type="match status" value="1"/>
</dbReference>
<dbReference type="PANTHER" id="PTHR36558:SF1">
    <property type="entry name" value="RESTRICTION ENDONUCLEASE DOMAIN-CONTAINING PROTEIN-RELATED"/>
    <property type="match status" value="1"/>
</dbReference>
<accession>A6G874</accession>
<gene>
    <name evidence="2" type="ORF">PPSIR1_01809</name>
</gene>
<dbReference type="Proteomes" id="UP000005801">
    <property type="component" value="Unassembled WGS sequence"/>
</dbReference>
<dbReference type="STRING" id="391625.PPSIR1_01809"/>
<comment type="caution">
    <text evidence="2">The sequence shown here is derived from an EMBL/GenBank/DDBJ whole genome shotgun (WGS) entry which is preliminary data.</text>
</comment>
<proteinExistence type="predicted"/>
<dbReference type="AlphaFoldDB" id="A6G874"/>
<evidence type="ECO:0000313" key="2">
    <source>
        <dbReference type="EMBL" id="EDM77915.1"/>
    </source>
</evidence>
<dbReference type="EMBL" id="ABCS01000038">
    <property type="protein sequence ID" value="EDM77915.1"/>
    <property type="molecule type" value="Genomic_DNA"/>
</dbReference>
<name>A6G874_9BACT</name>
<dbReference type="eggNOG" id="COG4636">
    <property type="taxonomic scope" value="Bacteria"/>
</dbReference>
<dbReference type="Gene3D" id="3.90.1570.10">
    <property type="entry name" value="tt1808, chain A"/>
    <property type="match status" value="1"/>
</dbReference>
<organism evidence="2 3">
    <name type="scientific">Plesiocystis pacifica SIR-1</name>
    <dbReference type="NCBI Taxonomy" id="391625"/>
    <lineage>
        <taxon>Bacteria</taxon>
        <taxon>Pseudomonadati</taxon>
        <taxon>Myxococcota</taxon>
        <taxon>Polyangia</taxon>
        <taxon>Nannocystales</taxon>
        <taxon>Nannocystaceae</taxon>
        <taxon>Plesiocystis</taxon>
    </lineage>
</organism>